<proteinExistence type="inferred from homology"/>
<feature type="transmembrane region" description="Helical" evidence="11">
    <location>
        <begin position="417"/>
        <end position="436"/>
    </location>
</feature>
<reference evidence="13" key="1">
    <citation type="submission" date="2019-09" db="EMBL/GenBank/DDBJ databases">
        <title>Bird 10,000 Genomes (B10K) Project - Family phase.</title>
        <authorList>
            <person name="Zhang G."/>
        </authorList>
    </citation>
    <scope>NUCLEOTIDE SEQUENCE</scope>
    <source>
        <strain evidence="13">B10K-DU-024-03</strain>
        <tissue evidence="13">Muscle</tissue>
    </source>
</reference>
<gene>
    <name evidence="13" type="primary">Slc9a7</name>
    <name evidence="13" type="ORF">HALSEN_R07116</name>
</gene>
<dbReference type="Proteomes" id="UP000648918">
    <property type="component" value="Unassembled WGS sequence"/>
</dbReference>
<feature type="region of interest" description="Disordered" evidence="10">
    <location>
        <begin position="504"/>
        <end position="528"/>
    </location>
</feature>
<dbReference type="GO" id="GO:0005886">
    <property type="term" value="C:plasma membrane"/>
    <property type="evidence" value="ECO:0007669"/>
    <property type="project" value="TreeGrafter"/>
</dbReference>
<feature type="transmembrane region" description="Helical" evidence="11">
    <location>
        <begin position="131"/>
        <end position="153"/>
    </location>
</feature>
<evidence type="ECO:0000256" key="11">
    <source>
        <dbReference type="SAM" id="Phobius"/>
    </source>
</evidence>
<evidence type="ECO:0000256" key="2">
    <source>
        <dbReference type="ARBA" id="ARBA00022448"/>
    </source>
</evidence>
<feature type="transmembrane region" description="Helical" evidence="11">
    <location>
        <begin position="310"/>
        <end position="328"/>
    </location>
</feature>
<keyword evidence="3 9" id="KW-0812">Transmembrane</keyword>
<comment type="similarity">
    <text evidence="9">Belongs to the monovalent cation:proton antiporter 1 (CPA1) transporter (TC 2.A.36) family.</text>
</comment>
<dbReference type="InterPro" id="IPR006153">
    <property type="entry name" value="Cation/H_exchanger_TM"/>
</dbReference>
<dbReference type="PANTHER" id="PTHR10110">
    <property type="entry name" value="SODIUM/HYDROGEN EXCHANGER"/>
    <property type="match status" value="1"/>
</dbReference>
<dbReference type="OrthoDB" id="196264at2759"/>
<organism evidence="13 14">
    <name type="scientific">Halcyon senegalensis</name>
    <dbReference type="NCBI Taxonomy" id="342381"/>
    <lineage>
        <taxon>Eukaryota</taxon>
        <taxon>Metazoa</taxon>
        <taxon>Chordata</taxon>
        <taxon>Craniata</taxon>
        <taxon>Vertebrata</taxon>
        <taxon>Euteleostomi</taxon>
        <taxon>Archelosauria</taxon>
        <taxon>Archosauria</taxon>
        <taxon>Dinosauria</taxon>
        <taxon>Saurischia</taxon>
        <taxon>Theropoda</taxon>
        <taxon>Coelurosauria</taxon>
        <taxon>Aves</taxon>
        <taxon>Neognathae</taxon>
        <taxon>Neoaves</taxon>
        <taxon>Telluraves</taxon>
        <taxon>Coraciimorphae</taxon>
        <taxon>Coraciiformes</taxon>
        <taxon>Alcedinidae</taxon>
        <taxon>Halcyon</taxon>
    </lineage>
</organism>
<dbReference type="GO" id="GO:0055037">
    <property type="term" value="C:recycling endosome"/>
    <property type="evidence" value="ECO:0007669"/>
    <property type="project" value="TreeGrafter"/>
</dbReference>
<dbReference type="InterPro" id="IPR018422">
    <property type="entry name" value="Cation/H_exchanger_CPA1"/>
</dbReference>
<keyword evidence="7 11" id="KW-0472">Membrane</keyword>
<feature type="transmembrane region" description="Helical" evidence="11">
    <location>
        <begin position="173"/>
        <end position="191"/>
    </location>
</feature>
<dbReference type="GO" id="GO:0015386">
    <property type="term" value="F:potassium:proton antiporter activity"/>
    <property type="evidence" value="ECO:0007669"/>
    <property type="project" value="TreeGrafter"/>
</dbReference>
<sequence length="662" mass="73786">YTSDVVWNQKVGYTRVANQLHGFFNSLPGLIVGVILRYGTPSTSGHDKPFSCSQEDRPFTTLLVNVSGKFFEYTLKGEISPGKIHNVEQNDMLRKVTFDPEVFFNILLPPIIFHAGYSLKKRHFFRNLGSILAYAFLGTAVSCFIIGNLMYGVVKLMKLVGQLSDKFYYTDCLLFGAIISATDPVTVLAIFNELHADVDLYALLFGESVLNDAVAIVLSSSIVAYQPTGENSHAFDAAAFFKSVGVFLGIFSGSFMMGAVTGVVTALISFLTFSLNVTKFTKLHCFPLLETALFFLMSWSTFLLAEACGFTGVVAVLFCGITQAHYTYNNLSVESRSRTKQARLSFTFCLFEVLHFLAENFIFSYMGLALFTFQKHIFSPIFIIGSFVAIFLGRAAHIYPLSFLLNLGRRHKINWNFQHMMMFSGLRGAMAFALAIRDTATYSHQMMFSTTLLIVFFTVWVVGGGTTPMLSWLNIRVGDHVPSAEEMSESRWLYFRVGVDPDQDPPPTNDSFQVLQGDGPDSETRNRTKQESAWLFRLWYSFDHNYLKPILTHSGPPLTTTLPSWCGLVARCLTSPQVYDNQEQLREEDSDFILNDGDLTVTYGDTTITANGSSGPHTATTSLDGRRTKSSSEEALERDLGAADHEVPSRGTRLVFPLEDNA</sequence>
<accession>A0A851ZJX7</accession>
<dbReference type="GO" id="GO:0015385">
    <property type="term" value="F:sodium:proton antiporter activity"/>
    <property type="evidence" value="ECO:0007669"/>
    <property type="project" value="InterPro"/>
</dbReference>
<comment type="subcellular location">
    <subcellularLocation>
        <location evidence="1">Membrane</location>
        <topology evidence="1">Multi-pass membrane protein</topology>
    </subcellularLocation>
</comment>
<evidence type="ECO:0000256" key="8">
    <source>
        <dbReference type="ARBA" id="ARBA00023201"/>
    </source>
</evidence>
<feature type="transmembrane region" description="Helical" evidence="11">
    <location>
        <begin position="102"/>
        <end position="119"/>
    </location>
</feature>
<feature type="region of interest" description="Disordered" evidence="10">
    <location>
        <begin position="606"/>
        <end position="662"/>
    </location>
</feature>
<keyword evidence="9" id="KW-0050">Antiport</keyword>
<dbReference type="Gene3D" id="6.10.140.1330">
    <property type="match status" value="1"/>
</dbReference>
<dbReference type="GO" id="GO:0051453">
    <property type="term" value="P:regulation of intracellular pH"/>
    <property type="evidence" value="ECO:0007669"/>
    <property type="project" value="TreeGrafter"/>
</dbReference>
<keyword evidence="8 9" id="KW-0739">Sodium transport</keyword>
<dbReference type="InterPro" id="IPR004709">
    <property type="entry name" value="NaH_exchanger"/>
</dbReference>
<dbReference type="EMBL" id="WBNJ01000790">
    <property type="protein sequence ID" value="NXD87441.1"/>
    <property type="molecule type" value="Genomic_DNA"/>
</dbReference>
<feature type="compositionally biased region" description="Polar residues" evidence="10">
    <location>
        <begin position="606"/>
        <end position="623"/>
    </location>
</feature>
<feature type="compositionally biased region" description="Basic and acidic residues" evidence="10">
    <location>
        <begin position="624"/>
        <end position="648"/>
    </location>
</feature>
<feature type="non-terminal residue" evidence="13">
    <location>
        <position position="1"/>
    </location>
</feature>
<feature type="transmembrane region" description="Helical" evidence="11">
    <location>
        <begin position="377"/>
        <end position="396"/>
    </location>
</feature>
<dbReference type="GO" id="GO:0098719">
    <property type="term" value="P:sodium ion import across plasma membrane"/>
    <property type="evidence" value="ECO:0007669"/>
    <property type="project" value="TreeGrafter"/>
</dbReference>
<keyword evidence="5" id="KW-0915">Sodium</keyword>
<evidence type="ECO:0000256" key="3">
    <source>
        <dbReference type="ARBA" id="ARBA00022692"/>
    </source>
</evidence>
<feature type="transmembrane region" description="Helical" evidence="11">
    <location>
        <begin position="245"/>
        <end position="273"/>
    </location>
</feature>
<evidence type="ECO:0000256" key="5">
    <source>
        <dbReference type="ARBA" id="ARBA00023053"/>
    </source>
</evidence>
<feature type="non-terminal residue" evidence="13">
    <location>
        <position position="662"/>
    </location>
</feature>
<evidence type="ECO:0000259" key="12">
    <source>
        <dbReference type="Pfam" id="PF00999"/>
    </source>
</evidence>
<dbReference type="PRINTS" id="PR01084">
    <property type="entry name" value="NAHEXCHNGR"/>
</dbReference>
<evidence type="ECO:0000256" key="10">
    <source>
        <dbReference type="SAM" id="MobiDB-lite"/>
    </source>
</evidence>
<dbReference type="NCBIfam" id="TIGR00840">
    <property type="entry name" value="b_cpa1"/>
    <property type="match status" value="1"/>
</dbReference>
<dbReference type="AlphaFoldDB" id="A0A851ZJX7"/>
<evidence type="ECO:0000256" key="7">
    <source>
        <dbReference type="ARBA" id="ARBA00023136"/>
    </source>
</evidence>
<feature type="transmembrane region" description="Helical" evidence="11">
    <location>
        <begin position="442"/>
        <end position="463"/>
    </location>
</feature>
<keyword evidence="2 9" id="KW-0813">Transport</keyword>
<feature type="domain" description="Cation/H+ exchanger transmembrane" evidence="12">
    <location>
        <begin position="87"/>
        <end position="472"/>
    </location>
</feature>
<evidence type="ECO:0000256" key="6">
    <source>
        <dbReference type="ARBA" id="ARBA00023065"/>
    </source>
</evidence>
<evidence type="ECO:0000256" key="1">
    <source>
        <dbReference type="ARBA" id="ARBA00004141"/>
    </source>
</evidence>
<keyword evidence="4 11" id="KW-1133">Transmembrane helix</keyword>
<dbReference type="PANTHER" id="PTHR10110:SF62">
    <property type="entry name" value="SODIUM_HYDROGEN EXCHANGER 7"/>
    <property type="match status" value="1"/>
</dbReference>
<comment type="caution">
    <text evidence="13">The sequence shown here is derived from an EMBL/GenBank/DDBJ whole genome shotgun (WGS) entry which is preliminary data.</text>
</comment>
<keyword evidence="14" id="KW-1185">Reference proteome</keyword>
<protein>
    <recommendedName>
        <fullName evidence="9">Sodium/hydrogen exchanger</fullName>
    </recommendedName>
</protein>
<evidence type="ECO:0000256" key="4">
    <source>
        <dbReference type="ARBA" id="ARBA00022989"/>
    </source>
</evidence>
<feature type="transmembrane region" description="Helical" evidence="11">
    <location>
        <begin position="349"/>
        <end position="371"/>
    </location>
</feature>
<evidence type="ECO:0000313" key="13">
    <source>
        <dbReference type="EMBL" id="NXD87441.1"/>
    </source>
</evidence>
<keyword evidence="6 9" id="KW-0406">Ion transport</keyword>
<evidence type="ECO:0000256" key="9">
    <source>
        <dbReference type="RuleBase" id="RU003722"/>
    </source>
</evidence>
<dbReference type="Pfam" id="PF00999">
    <property type="entry name" value="Na_H_Exchanger"/>
    <property type="match status" value="1"/>
</dbReference>
<evidence type="ECO:0000313" key="14">
    <source>
        <dbReference type="Proteomes" id="UP000648918"/>
    </source>
</evidence>
<name>A0A851ZJX7_9AVES</name>